<dbReference type="InterPro" id="IPR001387">
    <property type="entry name" value="Cro/C1-type_HTH"/>
</dbReference>
<dbReference type="InterPro" id="IPR010982">
    <property type="entry name" value="Lambda_DNA-bd_dom_sf"/>
</dbReference>
<sequence>MVNTSDFIKRLEHLLQYYGLSASSFADKINVQRSSISHLLSGRNKPSLDFVLKVVNVFPDVNLYWLLNGKGSFPSDAEKATTNTTSPPIPKAALEESPVKTLPKSKKTIEKIIIFYSDGSFEAYNN</sequence>
<evidence type="ECO:0000313" key="3">
    <source>
        <dbReference type="Proteomes" id="UP000740413"/>
    </source>
</evidence>
<dbReference type="Proteomes" id="UP000740413">
    <property type="component" value="Unassembled WGS sequence"/>
</dbReference>
<accession>A0ABS5WHX3</accession>
<dbReference type="CDD" id="cd00093">
    <property type="entry name" value="HTH_XRE"/>
    <property type="match status" value="1"/>
</dbReference>
<dbReference type="SUPFAM" id="SSF47413">
    <property type="entry name" value="lambda repressor-like DNA-binding domains"/>
    <property type="match status" value="1"/>
</dbReference>
<proteinExistence type="predicted"/>
<dbReference type="RefSeq" id="WP_214612985.1">
    <property type="nucleotide sequence ID" value="NZ_JACATN010000005.1"/>
</dbReference>
<organism evidence="2 3">
    <name type="scientific">Zobellia barbeyronii</name>
    <dbReference type="NCBI Taxonomy" id="2748009"/>
    <lineage>
        <taxon>Bacteria</taxon>
        <taxon>Pseudomonadati</taxon>
        <taxon>Bacteroidota</taxon>
        <taxon>Flavobacteriia</taxon>
        <taxon>Flavobacteriales</taxon>
        <taxon>Flavobacteriaceae</taxon>
        <taxon>Zobellia</taxon>
    </lineage>
</organism>
<dbReference type="Pfam" id="PF01381">
    <property type="entry name" value="HTH_3"/>
    <property type="match status" value="1"/>
</dbReference>
<dbReference type="SMART" id="SM00530">
    <property type="entry name" value="HTH_XRE"/>
    <property type="match status" value="1"/>
</dbReference>
<keyword evidence="3" id="KW-1185">Reference proteome</keyword>
<protein>
    <submittedName>
        <fullName evidence="2">Helix-turn-helix transcriptional regulator</fullName>
    </submittedName>
</protein>
<comment type="caution">
    <text evidence="2">The sequence shown here is derived from an EMBL/GenBank/DDBJ whole genome shotgun (WGS) entry which is preliminary data.</text>
</comment>
<gene>
    <name evidence="2" type="ORF">HW347_17200</name>
</gene>
<dbReference type="PROSITE" id="PS50943">
    <property type="entry name" value="HTH_CROC1"/>
    <property type="match status" value="1"/>
</dbReference>
<feature type="domain" description="HTH cro/C1-type" evidence="1">
    <location>
        <begin position="11"/>
        <end position="66"/>
    </location>
</feature>
<evidence type="ECO:0000313" key="2">
    <source>
        <dbReference type="EMBL" id="MBT2163009.1"/>
    </source>
</evidence>
<name>A0ABS5WHX3_9FLAO</name>
<evidence type="ECO:0000259" key="1">
    <source>
        <dbReference type="PROSITE" id="PS50943"/>
    </source>
</evidence>
<dbReference type="EMBL" id="JACATN010000005">
    <property type="protein sequence ID" value="MBT2163009.1"/>
    <property type="molecule type" value="Genomic_DNA"/>
</dbReference>
<reference evidence="3" key="1">
    <citation type="submission" date="2023-07" db="EMBL/GenBank/DDBJ databases">
        <title>Zobellia barbeyronii sp. nov., a new marine flavobacterium, isolated from green and red algae.</title>
        <authorList>
            <person name="Nedashkovskaya O.I."/>
            <person name="Otstavnykh N."/>
            <person name="Zhukova N."/>
            <person name="Guzev K."/>
            <person name="Chausova V."/>
            <person name="Tekutyeva L."/>
            <person name="Mikhailov V."/>
            <person name="Isaeva M."/>
        </authorList>
    </citation>
    <scope>NUCLEOTIDE SEQUENCE [LARGE SCALE GENOMIC DNA]</scope>
    <source>
        <strain evidence="3">KMM 6746</strain>
    </source>
</reference>
<dbReference type="Gene3D" id="1.10.260.40">
    <property type="entry name" value="lambda repressor-like DNA-binding domains"/>
    <property type="match status" value="1"/>
</dbReference>